<evidence type="ECO:0000313" key="1">
    <source>
        <dbReference type="EMBL" id="KLO09990.1"/>
    </source>
</evidence>
<proteinExistence type="predicted"/>
<dbReference type="InParanoid" id="A0A0H2RDR9"/>
<protein>
    <submittedName>
        <fullName evidence="1">Uncharacterized protein</fullName>
    </submittedName>
</protein>
<name>A0A0H2RDR9_9AGAM</name>
<evidence type="ECO:0000313" key="2">
    <source>
        <dbReference type="Proteomes" id="UP000053477"/>
    </source>
</evidence>
<sequence length="150" mass="16819">MARLVNPRYWQSSRASIAYKELERPLNGYPCYVAGALCLILESIASPRINRLRRSLELGSSNISTHTRCNVTPPVNSSTVIDSYRYRFIPPLNTESENSCGLYALLNLAGDLECGLYVWINRCSHRSPFLSKTSFIPFPSTTCAASKHNE</sequence>
<organism evidence="1 2">
    <name type="scientific">Schizopora paradoxa</name>
    <dbReference type="NCBI Taxonomy" id="27342"/>
    <lineage>
        <taxon>Eukaryota</taxon>
        <taxon>Fungi</taxon>
        <taxon>Dikarya</taxon>
        <taxon>Basidiomycota</taxon>
        <taxon>Agaricomycotina</taxon>
        <taxon>Agaricomycetes</taxon>
        <taxon>Hymenochaetales</taxon>
        <taxon>Schizoporaceae</taxon>
        <taxon>Schizopora</taxon>
    </lineage>
</organism>
<keyword evidence="2" id="KW-1185">Reference proteome</keyword>
<dbReference type="EMBL" id="KQ086039">
    <property type="protein sequence ID" value="KLO09990.1"/>
    <property type="molecule type" value="Genomic_DNA"/>
</dbReference>
<dbReference type="AlphaFoldDB" id="A0A0H2RDR9"/>
<reference evidence="1 2" key="1">
    <citation type="submission" date="2015-04" db="EMBL/GenBank/DDBJ databases">
        <title>Complete genome sequence of Schizopora paradoxa KUC8140, a cosmopolitan wood degrader in East Asia.</title>
        <authorList>
            <consortium name="DOE Joint Genome Institute"/>
            <person name="Min B."/>
            <person name="Park H."/>
            <person name="Jang Y."/>
            <person name="Kim J.-J."/>
            <person name="Kim K.H."/>
            <person name="Pangilinan J."/>
            <person name="Lipzen A."/>
            <person name="Riley R."/>
            <person name="Grigoriev I.V."/>
            <person name="Spatafora J.W."/>
            <person name="Choi I.-G."/>
        </authorList>
    </citation>
    <scope>NUCLEOTIDE SEQUENCE [LARGE SCALE GENOMIC DNA]</scope>
    <source>
        <strain evidence="1 2">KUC8140</strain>
    </source>
</reference>
<dbReference type="Proteomes" id="UP000053477">
    <property type="component" value="Unassembled WGS sequence"/>
</dbReference>
<accession>A0A0H2RDR9</accession>
<gene>
    <name evidence="1" type="ORF">SCHPADRAFT_540002</name>
</gene>